<dbReference type="PANTHER" id="PTHR30461">
    <property type="entry name" value="DNA-INVERTASE FROM LAMBDOID PROPHAGE"/>
    <property type="match status" value="1"/>
</dbReference>
<organism evidence="3 4">
    <name type="scientific">Alicyclobacillus hesperidum</name>
    <dbReference type="NCBI Taxonomy" id="89784"/>
    <lineage>
        <taxon>Bacteria</taxon>
        <taxon>Bacillati</taxon>
        <taxon>Bacillota</taxon>
        <taxon>Bacilli</taxon>
        <taxon>Bacillales</taxon>
        <taxon>Alicyclobacillaceae</taxon>
        <taxon>Alicyclobacillus</taxon>
    </lineage>
</organism>
<proteinExistence type="predicted"/>
<dbReference type="AlphaFoldDB" id="A0A1H2RQV2"/>
<evidence type="ECO:0000259" key="1">
    <source>
        <dbReference type="PROSITE" id="PS51736"/>
    </source>
</evidence>
<dbReference type="Pfam" id="PF07508">
    <property type="entry name" value="Recombinase"/>
    <property type="match status" value="1"/>
</dbReference>
<dbReference type="Pfam" id="PF00239">
    <property type="entry name" value="Resolvase"/>
    <property type="match status" value="1"/>
</dbReference>
<dbReference type="SMART" id="SM00857">
    <property type="entry name" value="Resolvase"/>
    <property type="match status" value="1"/>
</dbReference>
<dbReference type="CDD" id="cd00338">
    <property type="entry name" value="Ser_Recombinase"/>
    <property type="match status" value="1"/>
</dbReference>
<evidence type="ECO:0000259" key="2">
    <source>
        <dbReference type="PROSITE" id="PS51737"/>
    </source>
</evidence>
<gene>
    <name evidence="3" type="ORF">SAMN04489725_10396</name>
</gene>
<dbReference type="Gene3D" id="3.40.50.1390">
    <property type="entry name" value="Resolvase, N-terminal catalytic domain"/>
    <property type="match status" value="1"/>
</dbReference>
<dbReference type="Gene3D" id="3.90.1750.20">
    <property type="entry name" value="Putative Large Serine Recombinase, Chain B, Domain 2"/>
    <property type="match status" value="1"/>
</dbReference>
<dbReference type="PROSITE" id="PS51737">
    <property type="entry name" value="RECOMBINASE_DNA_BIND"/>
    <property type="match status" value="1"/>
</dbReference>
<dbReference type="InterPro" id="IPR011109">
    <property type="entry name" value="DNA_bind_recombinase_dom"/>
</dbReference>
<dbReference type="InterPro" id="IPR038109">
    <property type="entry name" value="DNA_bind_recomb_sf"/>
</dbReference>
<dbReference type="STRING" id="89784.SAMN04489725_10396"/>
<dbReference type="RefSeq" id="WP_074692105.1">
    <property type="nucleotide sequence ID" value="NZ_FNOJ01000003.1"/>
</dbReference>
<accession>A0A1H2RQV2</accession>
<dbReference type="PROSITE" id="PS51736">
    <property type="entry name" value="RECOMBINASES_3"/>
    <property type="match status" value="1"/>
</dbReference>
<feature type="domain" description="Resolvase/invertase-type recombinase catalytic" evidence="1">
    <location>
        <begin position="2"/>
        <end position="151"/>
    </location>
</feature>
<dbReference type="GO" id="GO:0000150">
    <property type="term" value="F:DNA strand exchange activity"/>
    <property type="evidence" value="ECO:0007669"/>
    <property type="project" value="InterPro"/>
</dbReference>
<name>A0A1H2RQV2_9BACL</name>
<dbReference type="PANTHER" id="PTHR30461:SF23">
    <property type="entry name" value="DNA RECOMBINASE-RELATED"/>
    <property type="match status" value="1"/>
</dbReference>
<sequence length="518" mass="59011">MLTAVYTRVSTGVQAAEGHSLAVQREQCIHYALALGASQADIRVYEEAGASGEDMDRPALLALLDEARRGTIARVIIKHPDRLSRNVADKAMIVRELQQCGVELHFVDVPNWDQSDEAVLLFHIISSIAEYELRQIRRRTLSGKLRAAKGGQYMPTGIDPYGYRYENGKLVIVDSEAAVVRMMYRWYAYEQLSLRAIAKRLDALGVPTKTRLSKNWSHATVGHILANPMYTGTWYFNRRTTRKALRLARRVPGLKRSNRRIVVGWRQPSDWICIPVPRIVDSDLAEAVNARRRSRARARTAKAKRHLLGGYLTCSICHQTWYSAASDNGKGTTQRWYRRPPEAVKQTPRCPYRCKRVPAAAIEQVVWRELVHRIMKSQVWDDVWAHLSGSAILGDDSGAADDLRLMAEQLATIEAAKGRLATLYAYGDLDMNTYTVRKREAEIRWHALREQVCRRCIAKRTEAMERKAEREKIEAWLLADGDVDPGERRAWVEAVIDRVELDARGESVHLTVRSRFEL</sequence>
<keyword evidence="4" id="KW-1185">Reference proteome</keyword>
<dbReference type="GO" id="GO:0003677">
    <property type="term" value="F:DNA binding"/>
    <property type="evidence" value="ECO:0007669"/>
    <property type="project" value="InterPro"/>
</dbReference>
<dbReference type="InterPro" id="IPR036162">
    <property type="entry name" value="Resolvase-like_N_sf"/>
</dbReference>
<feature type="domain" description="Recombinase" evidence="2">
    <location>
        <begin position="160"/>
        <end position="298"/>
    </location>
</feature>
<evidence type="ECO:0000313" key="4">
    <source>
        <dbReference type="Proteomes" id="UP000182589"/>
    </source>
</evidence>
<protein>
    <submittedName>
        <fullName evidence="3">Site-specific DNA recombinase</fullName>
    </submittedName>
</protein>
<dbReference type="InterPro" id="IPR050639">
    <property type="entry name" value="SSR_resolvase"/>
</dbReference>
<dbReference type="InterPro" id="IPR006119">
    <property type="entry name" value="Resolv_N"/>
</dbReference>
<reference evidence="4" key="1">
    <citation type="submission" date="2016-10" db="EMBL/GenBank/DDBJ databases">
        <authorList>
            <person name="Varghese N."/>
        </authorList>
    </citation>
    <scope>NUCLEOTIDE SEQUENCE [LARGE SCALE GENOMIC DNA]</scope>
    <source>
        <strain evidence="4">DSM 12489</strain>
    </source>
</reference>
<dbReference type="Proteomes" id="UP000182589">
    <property type="component" value="Unassembled WGS sequence"/>
</dbReference>
<dbReference type="EMBL" id="FNOJ01000003">
    <property type="protein sequence ID" value="SDW21530.1"/>
    <property type="molecule type" value="Genomic_DNA"/>
</dbReference>
<dbReference type="SUPFAM" id="SSF53041">
    <property type="entry name" value="Resolvase-like"/>
    <property type="match status" value="1"/>
</dbReference>
<evidence type="ECO:0000313" key="3">
    <source>
        <dbReference type="EMBL" id="SDW21530.1"/>
    </source>
</evidence>